<comment type="caution">
    <text evidence="1">The sequence shown here is derived from an EMBL/GenBank/DDBJ whole genome shotgun (WGS) entry which is preliminary data.</text>
</comment>
<dbReference type="EMBL" id="WVTA01000001">
    <property type="protein sequence ID" value="KAK3216879.1"/>
    <property type="molecule type" value="Genomic_DNA"/>
</dbReference>
<dbReference type="Gene3D" id="3.30.870.10">
    <property type="entry name" value="Endonuclease Chain A"/>
    <property type="match status" value="2"/>
</dbReference>
<dbReference type="AlphaFoldDB" id="A0AAN6RN26"/>
<reference evidence="1 2" key="1">
    <citation type="submission" date="2021-02" db="EMBL/GenBank/DDBJ databases">
        <title>Genome assembly of Pseudopithomyces chartarum.</title>
        <authorList>
            <person name="Jauregui R."/>
            <person name="Singh J."/>
            <person name="Voisey C."/>
        </authorList>
    </citation>
    <scope>NUCLEOTIDE SEQUENCE [LARGE SCALE GENOMIC DNA]</scope>
    <source>
        <strain evidence="1 2">AGR01</strain>
    </source>
</reference>
<keyword evidence="2" id="KW-1185">Reference proteome</keyword>
<dbReference type="SUPFAM" id="SSF56024">
    <property type="entry name" value="Phospholipase D/nuclease"/>
    <property type="match status" value="2"/>
</dbReference>
<protein>
    <recommendedName>
        <fullName evidence="3">Phospholipase D</fullName>
    </recommendedName>
</protein>
<evidence type="ECO:0000313" key="2">
    <source>
        <dbReference type="Proteomes" id="UP001280581"/>
    </source>
</evidence>
<evidence type="ECO:0008006" key="3">
    <source>
        <dbReference type="Google" id="ProtNLM"/>
    </source>
</evidence>
<organism evidence="1 2">
    <name type="scientific">Pseudopithomyces chartarum</name>
    <dbReference type="NCBI Taxonomy" id="1892770"/>
    <lineage>
        <taxon>Eukaryota</taxon>
        <taxon>Fungi</taxon>
        <taxon>Dikarya</taxon>
        <taxon>Ascomycota</taxon>
        <taxon>Pezizomycotina</taxon>
        <taxon>Dothideomycetes</taxon>
        <taxon>Pleosporomycetidae</taxon>
        <taxon>Pleosporales</taxon>
        <taxon>Massarineae</taxon>
        <taxon>Didymosphaeriaceae</taxon>
        <taxon>Pseudopithomyces</taxon>
    </lineage>
</organism>
<accession>A0AAN6RN26</accession>
<name>A0AAN6RN26_9PLEO</name>
<gene>
    <name evidence="1" type="ORF">GRF29_1g1233339</name>
</gene>
<proteinExistence type="predicted"/>
<dbReference type="PANTHER" id="PTHR21248:SF22">
    <property type="entry name" value="PHOSPHOLIPASE D"/>
    <property type="match status" value="1"/>
</dbReference>
<dbReference type="PANTHER" id="PTHR21248">
    <property type="entry name" value="CARDIOLIPIN SYNTHASE"/>
    <property type="match status" value="1"/>
</dbReference>
<sequence length="665" mass="74338">MTSLDKLRDILQKYDPKGNFKNIAYHKTWNESLGFTGPDQASDFPVGIPYSPWPKTEGDVKAASEKPFKGTIAAAFVDTIHHGLDSSPNNGEIFIDITSLNGAWFYWWNTRHTNSGESHPAKDLCDRINALDHDKYTPIVRILLGNSDNLTASASWGNDMRNAYNNTFWSGDTALCNHPKAKLYVGFYSPDFVKAKLQEDARISAEVDTLIKIIRGMVDKIFVSGILDRLNNSIKEQHEYALNMLKRDELLGLVKTLAIPAISWNHGKVVAVNGKTLMTGGGNFWDSYADDKHGISDFQCKVKGDAAVSAHSFCDHFWRYLNDQHPSDDHSYQYSTNFNKPNWSDQEKVPLFEREPQSTSGIPVLSVAKVGSSENLGYPVLIIDAVRDIILNILFRLFWEYGGRFAVSGVFKGIVMPSISDDAMLPDLLKEGVTPAAWASRIARREAINNASHSVYIDAQIIAMCFQLDAAEFTKKDGALDKINAKLGLKGEQKWDGVMWPYDLLQALANFMNKLKPTSEDNVKNEAGPGVRILLSSQTGGGGYEDQTAANELKQRVRWLTGLWSMSTADFNKWFDDRCEIRRTSADGSLVNHCKVTCCDRALLYVGSDNPYPNYNQEHGVWIDNKAGINAWYDNYWAPRWSQSKVADMSSNAGKRPGTMDGAFN</sequence>
<dbReference type="Proteomes" id="UP001280581">
    <property type="component" value="Unassembled WGS sequence"/>
</dbReference>
<evidence type="ECO:0000313" key="1">
    <source>
        <dbReference type="EMBL" id="KAK3216879.1"/>
    </source>
</evidence>